<name>A0A172TE60_9BACL</name>
<evidence type="ECO:0000313" key="4">
    <source>
        <dbReference type="Proteomes" id="UP000076927"/>
    </source>
</evidence>
<feature type="chain" id="PRO_5008000664" description="DUF4352 domain-containing protein" evidence="2">
    <location>
        <begin position="30"/>
        <end position="168"/>
    </location>
</feature>
<gene>
    <name evidence="3" type="ORF">SY83_02235</name>
</gene>
<feature type="signal peptide" evidence="2">
    <location>
        <begin position="1"/>
        <end position="29"/>
    </location>
</feature>
<feature type="compositionally biased region" description="Polar residues" evidence="1">
    <location>
        <begin position="27"/>
        <end position="50"/>
    </location>
</feature>
<sequence length="168" mass="18310">MIKHKYLILISALILLLMASACSNQTNNAAPETNSSLTTPENEATGNNSAETEPETTTDTDKDIQVFIDQTKKPIEGNSFDFAVKQLPEGFALAEMQWLSKDNMIINSVQDAIANGASGADGFCISGNGQMTGFFYSDSMKGETGKIVILFKDEQGEELTWKKELTLK</sequence>
<accession>A0A172TE60</accession>
<feature type="region of interest" description="Disordered" evidence="1">
    <location>
        <begin position="27"/>
        <end position="61"/>
    </location>
</feature>
<dbReference type="KEGG" id="pswu:SY83_02235"/>
<dbReference type="PATRIC" id="fig|1178515.4.peg.427"/>
<evidence type="ECO:0000313" key="3">
    <source>
        <dbReference type="EMBL" id="ANE45345.1"/>
    </source>
</evidence>
<dbReference type="AlphaFoldDB" id="A0A172TE60"/>
<dbReference type="PROSITE" id="PS51257">
    <property type="entry name" value="PROKAR_LIPOPROTEIN"/>
    <property type="match status" value="1"/>
</dbReference>
<evidence type="ECO:0000256" key="2">
    <source>
        <dbReference type="SAM" id="SignalP"/>
    </source>
</evidence>
<keyword evidence="2" id="KW-0732">Signal</keyword>
<dbReference type="OrthoDB" id="2610068at2"/>
<reference evidence="3 4" key="1">
    <citation type="submission" date="2015-01" db="EMBL/GenBank/DDBJ databases">
        <title>Paenibacillus swuensis/DY6/whole genome sequencing.</title>
        <authorList>
            <person name="Kim M.K."/>
            <person name="Srinivasan S."/>
            <person name="Lee J.-J."/>
        </authorList>
    </citation>
    <scope>NUCLEOTIDE SEQUENCE [LARGE SCALE GENOMIC DNA]</scope>
    <source>
        <strain evidence="3 4">DY6</strain>
    </source>
</reference>
<dbReference type="Proteomes" id="UP000076927">
    <property type="component" value="Chromosome"/>
</dbReference>
<evidence type="ECO:0008006" key="5">
    <source>
        <dbReference type="Google" id="ProtNLM"/>
    </source>
</evidence>
<proteinExistence type="predicted"/>
<dbReference type="RefSeq" id="WP_068603871.1">
    <property type="nucleotide sequence ID" value="NZ_CP011388.1"/>
</dbReference>
<evidence type="ECO:0000256" key="1">
    <source>
        <dbReference type="SAM" id="MobiDB-lite"/>
    </source>
</evidence>
<keyword evidence="4" id="KW-1185">Reference proteome</keyword>
<protein>
    <recommendedName>
        <fullName evidence="5">DUF4352 domain-containing protein</fullName>
    </recommendedName>
</protein>
<organism evidence="3 4">
    <name type="scientific">Paenibacillus swuensis</name>
    <dbReference type="NCBI Taxonomy" id="1178515"/>
    <lineage>
        <taxon>Bacteria</taxon>
        <taxon>Bacillati</taxon>
        <taxon>Bacillota</taxon>
        <taxon>Bacilli</taxon>
        <taxon>Bacillales</taxon>
        <taxon>Paenibacillaceae</taxon>
        <taxon>Paenibacillus</taxon>
    </lineage>
</organism>
<dbReference type="EMBL" id="CP011388">
    <property type="protein sequence ID" value="ANE45345.1"/>
    <property type="molecule type" value="Genomic_DNA"/>
</dbReference>